<sequence>MSCESVGEVFDRLLTDCVQNGGSDLHLTVDRPVAFRISGELKTVDGVCISKDDLQAIARHILSDSQWQLYEQDGQVDFGYTSELGYRFRANLYRSMNQPCLALRYLSDDFLSFSELGLPEYVQGLANLKDGLVLVTGATGSGKSTTLAALINHINRTQNRHIITIEDPVEFVYQAQKSIIHQRELVTDVSSFASAVRASLREDPDVILVGELRDRETVQAAISAAETGHLVFSTLHTNDAVGTVDRVVGFFPGEEQGIARSRFAMCLRSVISQKLIRLDHRNGRAAALEIMHVNKAVSNLIAMDRSKQLYSVIETSRAEGMQTMDQAFVELVKRGAISPYRAREMASNPQAVDKLLRLFA</sequence>
<proteinExistence type="inferred from homology"/>
<dbReference type="Gene3D" id="3.30.450.90">
    <property type="match status" value="1"/>
</dbReference>
<dbReference type="PROSITE" id="PS00662">
    <property type="entry name" value="T2SP_E"/>
    <property type="match status" value="1"/>
</dbReference>
<protein>
    <submittedName>
        <fullName evidence="3">PilT/PilU family type 4a pilus ATPase</fullName>
    </submittedName>
</protein>
<dbReference type="EMBL" id="JACBGI020000003">
    <property type="protein sequence ID" value="MBF6057383.1"/>
    <property type="molecule type" value="Genomic_DNA"/>
</dbReference>
<dbReference type="InterPro" id="IPR050921">
    <property type="entry name" value="T4SS_GSP_E_ATPase"/>
</dbReference>
<evidence type="ECO:0000313" key="3">
    <source>
        <dbReference type="EMBL" id="MBF6057383.1"/>
    </source>
</evidence>
<dbReference type="SMART" id="SM00382">
    <property type="entry name" value="AAA"/>
    <property type="match status" value="1"/>
</dbReference>
<dbReference type="SUPFAM" id="SSF52540">
    <property type="entry name" value="P-loop containing nucleoside triphosphate hydrolases"/>
    <property type="match status" value="1"/>
</dbReference>
<dbReference type="PANTHER" id="PTHR30486">
    <property type="entry name" value="TWITCHING MOTILITY PROTEIN PILT"/>
    <property type="match status" value="1"/>
</dbReference>
<dbReference type="InterPro" id="IPR027417">
    <property type="entry name" value="P-loop_NTPase"/>
</dbReference>
<dbReference type="InterPro" id="IPR006321">
    <property type="entry name" value="PilT/PilU"/>
</dbReference>
<dbReference type="RefSeq" id="WP_185977528.1">
    <property type="nucleotide sequence ID" value="NZ_JACBGI020000003.1"/>
</dbReference>
<dbReference type="PANTHER" id="PTHR30486:SF6">
    <property type="entry name" value="TYPE IV PILUS RETRACTATION ATPASE PILT"/>
    <property type="match status" value="1"/>
</dbReference>
<dbReference type="NCBIfam" id="TIGR01420">
    <property type="entry name" value="pilT_fam"/>
    <property type="match status" value="1"/>
</dbReference>
<feature type="domain" description="Bacterial type II secretion system protein E" evidence="2">
    <location>
        <begin position="200"/>
        <end position="214"/>
    </location>
</feature>
<reference evidence="3 4" key="1">
    <citation type="submission" date="2020-11" db="EMBL/GenBank/DDBJ databases">
        <title>Sulfur oxidizing isolate from Hospital Hole Sinkhole.</title>
        <authorList>
            <person name="Scott K.M."/>
        </authorList>
    </citation>
    <scope>NUCLEOTIDE SEQUENCE [LARGE SCALE GENOMIC DNA]</scope>
    <source>
        <strain evidence="3 4">HH1</strain>
    </source>
</reference>
<dbReference type="Proteomes" id="UP001193680">
    <property type="component" value="Unassembled WGS sequence"/>
</dbReference>
<comment type="caution">
    <text evidence="3">The sequence shown here is derived from an EMBL/GenBank/DDBJ whole genome shotgun (WGS) entry which is preliminary data.</text>
</comment>
<evidence type="ECO:0000256" key="1">
    <source>
        <dbReference type="ARBA" id="ARBA00006611"/>
    </source>
</evidence>
<comment type="similarity">
    <text evidence="1">Belongs to the GSP E family.</text>
</comment>
<evidence type="ECO:0000259" key="2">
    <source>
        <dbReference type="PROSITE" id="PS00662"/>
    </source>
</evidence>
<dbReference type="CDD" id="cd01131">
    <property type="entry name" value="PilT"/>
    <property type="match status" value="1"/>
</dbReference>
<name>A0ABS0BWC3_9GAMM</name>
<dbReference type="InterPro" id="IPR003593">
    <property type="entry name" value="AAA+_ATPase"/>
</dbReference>
<organism evidence="3 4">
    <name type="scientific">Thiomicrorhabdus heinhorstiae</name>
    <dbReference type="NCBI Taxonomy" id="2748010"/>
    <lineage>
        <taxon>Bacteria</taxon>
        <taxon>Pseudomonadati</taxon>
        <taxon>Pseudomonadota</taxon>
        <taxon>Gammaproteobacteria</taxon>
        <taxon>Thiotrichales</taxon>
        <taxon>Piscirickettsiaceae</taxon>
        <taxon>Thiomicrorhabdus</taxon>
    </lineage>
</organism>
<dbReference type="InterPro" id="IPR001482">
    <property type="entry name" value="T2SS/T4SS_dom"/>
</dbReference>
<gene>
    <name evidence="3" type="ORF">H8792_003425</name>
</gene>
<dbReference type="Gene3D" id="3.40.50.300">
    <property type="entry name" value="P-loop containing nucleotide triphosphate hydrolases"/>
    <property type="match status" value="1"/>
</dbReference>
<evidence type="ECO:0000313" key="4">
    <source>
        <dbReference type="Proteomes" id="UP001193680"/>
    </source>
</evidence>
<dbReference type="Pfam" id="PF00437">
    <property type="entry name" value="T2SSE"/>
    <property type="match status" value="1"/>
</dbReference>
<accession>A0ABS0BWC3</accession>
<keyword evidence="4" id="KW-1185">Reference proteome</keyword>